<feature type="domain" description="Solute-binding protein family 3/N-terminal" evidence="6">
    <location>
        <begin position="52"/>
        <end position="276"/>
    </location>
</feature>
<evidence type="ECO:0000256" key="5">
    <source>
        <dbReference type="SAM" id="SignalP"/>
    </source>
</evidence>
<dbReference type="Gene3D" id="3.40.190.10">
    <property type="entry name" value="Periplasmic binding protein-like II"/>
    <property type="match status" value="2"/>
</dbReference>
<evidence type="ECO:0000313" key="8">
    <source>
        <dbReference type="Proteomes" id="UP000235861"/>
    </source>
</evidence>
<accession>A0A2H9U6A4</accession>
<dbReference type="InterPro" id="IPR037298">
    <property type="entry name" value="PheC_PBP2"/>
</dbReference>
<evidence type="ECO:0000256" key="4">
    <source>
        <dbReference type="RuleBase" id="RU003744"/>
    </source>
</evidence>
<dbReference type="Proteomes" id="UP000235861">
    <property type="component" value="Unassembled WGS sequence"/>
</dbReference>
<dbReference type="GO" id="GO:0030313">
    <property type="term" value="C:cell envelope"/>
    <property type="evidence" value="ECO:0007669"/>
    <property type="project" value="UniProtKB-SubCell"/>
</dbReference>
<keyword evidence="8" id="KW-1185">Reference proteome</keyword>
<sequence length="282" mass="32147">MKTIKRTKNSLNHYLNNNNIRAATLATLALLTVPNVSIAADNLLDQIIERNVLRVGTTGDYKPFSYRKNSEGKFAGFDIEMAQRLADKLGVKIELVPTTWPNLMNDLREQKFDLAMSGVSVTLERQKVAFYSAPYLRDGKTPITLCKNKDRFQTLAQIDQAGVTAIVNPGGTNQKFANENLKRATIKVHPDNVTIFEQIIEGKADLMMTDAVETKLQAKIHPELCALHPDKPFDFSEKAYLMPRDMVFKQFVDQWLRQEIESGQFNKTFDKWLDFPWQAAYK</sequence>
<dbReference type="Pfam" id="PF00497">
    <property type="entry name" value="SBP_bac_3"/>
    <property type="match status" value="1"/>
</dbReference>
<comment type="caution">
    <text evidence="7">The sequence shown here is derived from an EMBL/GenBank/DDBJ whole genome shotgun (WGS) entry which is preliminary data.</text>
</comment>
<dbReference type="PANTHER" id="PTHR35936:SF19">
    <property type="entry name" value="AMINO-ACID-BINDING PROTEIN YXEM-RELATED"/>
    <property type="match status" value="1"/>
</dbReference>
<dbReference type="SUPFAM" id="SSF53850">
    <property type="entry name" value="Periplasmic binding protein-like II"/>
    <property type="match status" value="1"/>
</dbReference>
<dbReference type="EMBL" id="PGGC01000060">
    <property type="protein sequence ID" value="PJG59541.1"/>
    <property type="molecule type" value="Genomic_DNA"/>
</dbReference>
<proteinExistence type="inferred from homology"/>
<dbReference type="AlphaFoldDB" id="A0A2H9U6A4"/>
<comment type="subcellular location">
    <subcellularLocation>
        <location evidence="1">Cell envelope</location>
    </subcellularLocation>
</comment>
<dbReference type="PANTHER" id="PTHR35936">
    <property type="entry name" value="MEMBRANE-BOUND LYTIC MUREIN TRANSGLYCOSYLASE F"/>
    <property type="match status" value="1"/>
</dbReference>
<dbReference type="RefSeq" id="WP_100293485.1">
    <property type="nucleotide sequence ID" value="NZ_PGGC01000060.1"/>
</dbReference>
<feature type="chain" id="PRO_5014116485" evidence="5">
    <location>
        <begin position="40"/>
        <end position="282"/>
    </location>
</feature>
<dbReference type="InterPro" id="IPR001638">
    <property type="entry name" value="Solute-binding_3/MltF_N"/>
</dbReference>
<evidence type="ECO:0000259" key="6">
    <source>
        <dbReference type="SMART" id="SM00062"/>
    </source>
</evidence>
<feature type="signal peptide" evidence="5">
    <location>
        <begin position="1"/>
        <end position="39"/>
    </location>
</feature>
<evidence type="ECO:0000313" key="7">
    <source>
        <dbReference type="EMBL" id="PJG59541.1"/>
    </source>
</evidence>
<reference evidence="7 8" key="1">
    <citation type="submission" date="2017-11" db="EMBL/GenBank/DDBJ databases">
        <title>Draft genome sequence of environmental isolate Aeromonas cavernicola sp. nov. MDC 2508.</title>
        <authorList>
            <person name="Colston S.M."/>
            <person name="Navarro A."/>
            <person name="Martinez-Murcia A.J."/>
            <person name="Graf J."/>
        </authorList>
    </citation>
    <scope>NUCLEOTIDE SEQUENCE [LARGE SCALE GENOMIC DNA]</scope>
    <source>
        <strain evidence="7 8">MDC 2508</strain>
    </source>
</reference>
<gene>
    <name evidence="7" type="ORF">CUC53_06990</name>
</gene>
<dbReference type="CDD" id="cd01069">
    <property type="entry name" value="PBP2_PheC"/>
    <property type="match status" value="1"/>
</dbReference>
<evidence type="ECO:0000256" key="1">
    <source>
        <dbReference type="ARBA" id="ARBA00004196"/>
    </source>
</evidence>
<evidence type="ECO:0000256" key="2">
    <source>
        <dbReference type="ARBA" id="ARBA00010333"/>
    </source>
</evidence>
<name>A0A2H9U6A4_9GAMM</name>
<protein>
    <submittedName>
        <fullName evidence="7">Arogenate dehydratase</fullName>
    </submittedName>
</protein>
<dbReference type="GO" id="GO:0016836">
    <property type="term" value="F:hydro-lyase activity"/>
    <property type="evidence" value="ECO:0007669"/>
    <property type="project" value="InterPro"/>
</dbReference>
<comment type="similarity">
    <text evidence="2 4">Belongs to the bacterial solute-binding protein 3 family.</text>
</comment>
<keyword evidence="3 5" id="KW-0732">Signal</keyword>
<dbReference type="PROSITE" id="PS01039">
    <property type="entry name" value="SBP_BACTERIAL_3"/>
    <property type="match status" value="1"/>
</dbReference>
<dbReference type="SMART" id="SM00062">
    <property type="entry name" value="PBPb"/>
    <property type="match status" value="1"/>
</dbReference>
<dbReference type="OrthoDB" id="9768183at2"/>
<organism evidence="7 8">
    <name type="scientific">Aeromonas cavernicola</name>
    <dbReference type="NCBI Taxonomy" id="1006623"/>
    <lineage>
        <taxon>Bacteria</taxon>
        <taxon>Pseudomonadati</taxon>
        <taxon>Pseudomonadota</taxon>
        <taxon>Gammaproteobacteria</taxon>
        <taxon>Aeromonadales</taxon>
        <taxon>Aeromonadaceae</taxon>
        <taxon>Aeromonas</taxon>
    </lineage>
</organism>
<evidence type="ECO:0000256" key="3">
    <source>
        <dbReference type="ARBA" id="ARBA00022729"/>
    </source>
</evidence>
<dbReference type="InterPro" id="IPR018313">
    <property type="entry name" value="SBP_3_CS"/>
</dbReference>